<proteinExistence type="predicted"/>
<dbReference type="EMBL" id="QREV01000138">
    <property type="protein sequence ID" value="RDU47281.1"/>
    <property type="molecule type" value="Genomic_DNA"/>
</dbReference>
<accession>A0A3D8H8T9</accession>
<sequence>MVFFKEYPDEYCVWEQYLFISETIPVTLKSNAYPIFAGSKRLNCKKDSKISNILIRFPG</sequence>
<organism evidence="1 2">
    <name type="scientific">Parabacteroides acidifaciens</name>
    <dbReference type="NCBI Taxonomy" id="2290935"/>
    <lineage>
        <taxon>Bacteria</taxon>
        <taxon>Pseudomonadati</taxon>
        <taxon>Bacteroidota</taxon>
        <taxon>Bacteroidia</taxon>
        <taxon>Bacteroidales</taxon>
        <taxon>Tannerellaceae</taxon>
        <taxon>Parabacteroides</taxon>
    </lineage>
</organism>
<gene>
    <name evidence="1" type="ORF">DWU89_20495</name>
</gene>
<comment type="caution">
    <text evidence="1">The sequence shown here is derived from an EMBL/GenBank/DDBJ whole genome shotgun (WGS) entry which is preliminary data.</text>
</comment>
<dbReference type="AlphaFoldDB" id="A0A3D8H8T9"/>
<dbReference type="Proteomes" id="UP000256321">
    <property type="component" value="Unassembled WGS sequence"/>
</dbReference>
<evidence type="ECO:0000313" key="2">
    <source>
        <dbReference type="Proteomes" id="UP000256321"/>
    </source>
</evidence>
<reference evidence="1 2" key="1">
    <citation type="submission" date="2018-07" db="EMBL/GenBank/DDBJ databases">
        <title>Parabacteroides acidifaciens nov. sp., isolated from human feces.</title>
        <authorList>
            <person name="Wang Y.J."/>
        </authorList>
    </citation>
    <scope>NUCLEOTIDE SEQUENCE [LARGE SCALE GENOMIC DNA]</scope>
    <source>
        <strain evidence="1 2">426-9</strain>
    </source>
</reference>
<name>A0A3D8H8T9_9BACT</name>
<protein>
    <submittedName>
        <fullName evidence="1">Uncharacterized protein</fullName>
    </submittedName>
</protein>
<evidence type="ECO:0000313" key="1">
    <source>
        <dbReference type="EMBL" id="RDU47281.1"/>
    </source>
</evidence>